<name>A0A202E6V6_9EURY</name>
<dbReference type="InterPro" id="IPR007404">
    <property type="entry name" value="YdjM-like"/>
</dbReference>
<keyword evidence="1" id="KW-0812">Transmembrane</keyword>
<dbReference type="EMBL" id="MWPH01000003">
    <property type="protein sequence ID" value="OVE83992.1"/>
    <property type="molecule type" value="Genomic_DNA"/>
</dbReference>
<dbReference type="AlphaFoldDB" id="A0A202E6V6"/>
<keyword evidence="1" id="KW-1133">Transmembrane helix</keyword>
<feature type="transmembrane region" description="Helical" evidence="1">
    <location>
        <begin position="60"/>
        <end position="80"/>
    </location>
</feature>
<accession>A0A202E6V6</accession>
<comment type="caution">
    <text evidence="2">The sequence shown here is derived from an EMBL/GenBank/DDBJ whole genome shotgun (WGS) entry which is preliminary data.</text>
</comment>
<gene>
    <name evidence="2" type="ORF">B2G88_13095</name>
</gene>
<dbReference type="Proteomes" id="UP000196084">
    <property type="component" value="Unassembled WGS sequence"/>
</dbReference>
<feature type="transmembrane region" description="Helical" evidence="1">
    <location>
        <begin position="153"/>
        <end position="170"/>
    </location>
</feature>
<dbReference type="RefSeq" id="WP_087715357.1">
    <property type="nucleotide sequence ID" value="NZ_MWPH01000003.1"/>
</dbReference>
<protein>
    <submittedName>
        <fullName evidence="2">Hydrolase</fullName>
    </submittedName>
</protein>
<organism evidence="2 3">
    <name type="scientific">Natronolimnobius baerhuensis</name>
    <dbReference type="NCBI Taxonomy" id="253108"/>
    <lineage>
        <taxon>Archaea</taxon>
        <taxon>Methanobacteriati</taxon>
        <taxon>Methanobacteriota</taxon>
        <taxon>Stenosarchaea group</taxon>
        <taxon>Halobacteria</taxon>
        <taxon>Halobacteriales</taxon>
        <taxon>Natrialbaceae</taxon>
        <taxon>Natronolimnobius</taxon>
    </lineage>
</organism>
<dbReference type="OrthoDB" id="200338at2157"/>
<dbReference type="Pfam" id="PF04307">
    <property type="entry name" value="YdjM"/>
    <property type="match status" value="1"/>
</dbReference>
<evidence type="ECO:0000256" key="1">
    <source>
        <dbReference type="SAM" id="Phobius"/>
    </source>
</evidence>
<dbReference type="GO" id="GO:0016787">
    <property type="term" value="F:hydrolase activity"/>
    <property type="evidence" value="ECO:0007669"/>
    <property type="project" value="UniProtKB-KW"/>
</dbReference>
<sequence length="192" mass="21058">MLPPGHVGVAYLLYSLYAHGRFRRAPGSGPALAVLVGSQFADLIDKPLWVLNVFPTGRDLAHSLFFAASLIVVVYAIGFARGWTETATAFVIAHLSHVAADIPLRALLGYPFGTEFLFWPVLPHFTFGFSERWFEPPALVETVVTPLTDSTTFLAFEGVLFALVIVLWYADGCPGLEYLRRGSEADSQQVVN</sequence>
<keyword evidence="2" id="KW-0378">Hydrolase</keyword>
<proteinExistence type="predicted"/>
<evidence type="ECO:0000313" key="3">
    <source>
        <dbReference type="Proteomes" id="UP000196084"/>
    </source>
</evidence>
<keyword evidence="1" id="KW-0472">Membrane</keyword>
<reference evidence="2 3" key="1">
    <citation type="submission" date="2017-02" db="EMBL/GenBank/DDBJ databases">
        <title>Natronthermophilus aegyptiacus gen. nov.,sp. nov., an aerobic, extremely halophilic alkalithermophilic archaeon isolated from the athalassohaline Wadi An Natrun, Egypt.</title>
        <authorList>
            <person name="Zhao B."/>
        </authorList>
    </citation>
    <scope>NUCLEOTIDE SEQUENCE [LARGE SCALE GENOMIC DNA]</scope>
    <source>
        <strain evidence="2 3">CGMCC 1.3597</strain>
    </source>
</reference>
<evidence type="ECO:0000313" key="2">
    <source>
        <dbReference type="EMBL" id="OVE83992.1"/>
    </source>
</evidence>
<keyword evidence="3" id="KW-1185">Reference proteome</keyword>